<organism evidence="2 3">
    <name type="scientific">Haemaphysalis longicornis</name>
    <name type="common">Bush tick</name>
    <dbReference type="NCBI Taxonomy" id="44386"/>
    <lineage>
        <taxon>Eukaryota</taxon>
        <taxon>Metazoa</taxon>
        <taxon>Ecdysozoa</taxon>
        <taxon>Arthropoda</taxon>
        <taxon>Chelicerata</taxon>
        <taxon>Arachnida</taxon>
        <taxon>Acari</taxon>
        <taxon>Parasitiformes</taxon>
        <taxon>Ixodida</taxon>
        <taxon>Ixodoidea</taxon>
        <taxon>Ixodidae</taxon>
        <taxon>Haemaphysalinae</taxon>
        <taxon>Haemaphysalis</taxon>
    </lineage>
</organism>
<protein>
    <submittedName>
        <fullName evidence="2">Uncharacterized protein</fullName>
    </submittedName>
</protein>
<sequence>MKTKKWSVKVIFDFTDVALVNSWLNYKVDTKQAGYTENQVLHLLDFTMQVAEALIRGSQELKRRERASVDASGHSEHHHRAAAAIPAPDVRCDQEGHWPDRK</sequence>
<dbReference type="PANTHER" id="PTHR47272">
    <property type="entry name" value="DDE_TNP_1_7 DOMAIN-CONTAINING PROTEIN"/>
    <property type="match status" value="1"/>
</dbReference>
<evidence type="ECO:0000313" key="3">
    <source>
        <dbReference type="Proteomes" id="UP000821853"/>
    </source>
</evidence>
<dbReference type="OrthoDB" id="8189836at2759"/>
<keyword evidence="3" id="KW-1185">Reference proteome</keyword>
<accession>A0A9J6FM29</accession>
<dbReference type="EMBL" id="JABSTR010000002">
    <property type="protein sequence ID" value="KAH9364194.1"/>
    <property type="molecule type" value="Genomic_DNA"/>
</dbReference>
<evidence type="ECO:0000256" key="1">
    <source>
        <dbReference type="SAM" id="MobiDB-lite"/>
    </source>
</evidence>
<reference evidence="2 3" key="1">
    <citation type="journal article" date="2020" name="Cell">
        <title>Large-Scale Comparative Analyses of Tick Genomes Elucidate Their Genetic Diversity and Vector Capacities.</title>
        <authorList>
            <consortium name="Tick Genome and Microbiome Consortium (TIGMIC)"/>
            <person name="Jia N."/>
            <person name="Wang J."/>
            <person name="Shi W."/>
            <person name="Du L."/>
            <person name="Sun Y."/>
            <person name="Zhan W."/>
            <person name="Jiang J.F."/>
            <person name="Wang Q."/>
            <person name="Zhang B."/>
            <person name="Ji P."/>
            <person name="Bell-Sakyi L."/>
            <person name="Cui X.M."/>
            <person name="Yuan T.T."/>
            <person name="Jiang B.G."/>
            <person name="Yang W.F."/>
            <person name="Lam T.T."/>
            <person name="Chang Q.C."/>
            <person name="Ding S.J."/>
            <person name="Wang X.J."/>
            <person name="Zhu J.G."/>
            <person name="Ruan X.D."/>
            <person name="Zhao L."/>
            <person name="Wei J.T."/>
            <person name="Ye R.Z."/>
            <person name="Que T.C."/>
            <person name="Du C.H."/>
            <person name="Zhou Y.H."/>
            <person name="Cheng J.X."/>
            <person name="Dai P.F."/>
            <person name="Guo W.B."/>
            <person name="Han X.H."/>
            <person name="Huang E.J."/>
            <person name="Li L.F."/>
            <person name="Wei W."/>
            <person name="Gao Y.C."/>
            <person name="Liu J.Z."/>
            <person name="Shao H.Z."/>
            <person name="Wang X."/>
            <person name="Wang C.C."/>
            <person name="Yang T.C."/>
            <person name="Huo Q.B."/>
            <person name="Li W."/>
            <person name="Chen H.Y."/>
            <person name="Chen S.E."/>
            <person name="Zhou L.G."/>
            <person name="Ni X.B."/>
            <person name="Tian J.H."/>
            <person name="Sheng Y."/>
            <person name="Liu T."/>
            <person name="Pan Y.S."/>
            <person name="Xia L.Y."/>
            <person name="Li J."/>
            <person name="Zhao F."/>
            <person name="Cao W.C."/>
        </authorList>
    </citation>
    <scope>NUCLEOTIDE SEQUENCE [LARGE SCALE GENOMIC DNA]</scope>
    <source>
        <strain evidence="2">HaeL-2018</strain>
    </source>
</reference>
<feature type="region of interest" description="Disordered" evidence="1">
    <location>
        <begin position="64"/>
        <end position="102"/>
    </location>
</feature>
<feature type="compositionally biased region" description="Basic and acidic residues" evidence="1">
    <location>
        <begin position="90"/>
        <end position="102"/>
    </location>
</feature>
<evidence type="ECO:0000313" key="2">
    <source>
        <dbReference type="EMBL" id="KAH9364194.1"/>
    </source>
</evidence>
<dbReference type="PANTHER" id="PTHR47272:SF2">
    <property type="entry name" value="PIGGYBAC TRANSPOSABLE ELEMENT-DERIVED PROTEIN 3-LIKE"/>
    <property type="match status" value="1"/>
</dbReference>
<name>A0A9J6FM29_HAELO</name>
<proteinExistence type="predicted"/>
<comment type="caution">
    <text evidence="2">The sequence shown here is derived from an EMBL/GenBank/DDBJ whole genome shotgun (WGS) entry which is preliminary data.</text>
</comment>
<dbReference type="Proteomes" id="UP000821853">
    <property type="component" value="Chromosome 10"/>
</dbReference>
<gene>
    <name evidence="2" type="ORF">HPB48_007581</name>
</gene>
<dbReference type="VEuPathDB" id="VectorBase:HLOH_049984"/>
<dbReference type="AlphaFoldDB" id="A0A9J6FM29"/>